<sequence length="50" mass="6198">EKRQEKLYSNLKYNKSKNKQVEHLIRSEKYRYITMLEVYFTMPLFIVPEA</sequence>
<dbReference type="EMBL" id="CAJOBD010063804">
    <property type="protein sequence ID" value="CAF4391111.1"/>
    <property type="molecule type" value="Genomic_DNA"/>
</dbReference>
<dbReference type="AlphaFoldDB" id="A0A820NMQ4"/>
<dbReference type="Proteomes" id="UP000663836">
    <property type="component" value="Unassembled WGS sequence"/>
</dbReference>
<proteinExistence type="predicted"/>
<protein>
    <submittedName>
        <fullName evidence="1">Uncharacterized protein</fullName>
    </submittedName>
</protein>
<feature type="non-terminal residue" evidence="1">
    <location>
        <position position="1"/>
    </location>
</feature>
<organism evidence="1 2">
    <name type="scientific">Rotaria sordida</name>
    <dbReference type="NCBI Taxonomy" id="392033"/>
    <lineage>
        <taxon>Eukaryota</taxon>
        <taxon>Metazoa</taxon>
        <taxon>Spiralia</taxon>
        <taxon>Gnathifera</taxon>
        <taxon>Rotifera</taxon>
        <taxon>Eurotatoria</taxon>
        <taxon>Bdelloidea</taxon>
        <taxon>Philodinida</taxon>
        <taxon>Philodinidae</taxon>
        <taxon>Rotaria</taxon>
    </lineage>
</organism>
<accession>A0A820NMQ4</accession>
<evidence type="ECO:0000313" key="2">
    <source>
        <dbReference type="Proteomes" id="UP000663836"/>
    </source>
</evidence>
<comment type="caution">
    <text evidence="1">The sequence shown here is derived from an EMBL/GenBank/DDBJ whole genome shotgun (WGS) entry which is preliminary data.</text>
</comment>
<name>A0A820NMQ4_9BILA</name>
<evidence type="ECO:0000313" key="1">
    <source>
        <dbReference type="EMBL" id="CAF4391111.1"/>
    </source>
</evidence>
<reference evidence="1" key="1">
    <citation type="submission" date="2021-02" db="EMBL/GenBank/DDBJ databases">
        <authorList>
            <person name="Nowell W R."/>
        </authorList>
    </citation>
    <scope>NUCLEOTIDE SEQUENCE</scope>
</reference>
<gene>
    <name evidence="1" type="ORF">JBS370_LOCUS43152</name>
</gene>